<dbReference type="SMART" id="SM00248">
    <property type="entry name" value="ANK"/>
    <property type="match status" value="20"/>
</dbReference>
<proteinExistence type="predicted"/>
<feature type="repeat" description="ANK" evidence="3">
    <location>
        <begin position="572"/>
        <end position="604"/>
    </location>
</feature>
<organism evidence="4 5">
    <name type="scientific">Fusarium equiseti</name>
    <name type="common">Fusarium scirpi</name>
    <dbReference type="NCBI Taxonomy" id="61235"/>
    <lineage>
        <taxon>Eukaryota</taxon>
        <taxon>Fungi</taxon>
        <taxon>Dikarya</taxon>
        <taxon>Ascomycota</taxon>
        <taxon>Pezizomycotina</taxon>
        <taxon>Sordariomycetes</taxon>
        <taxon>Hypocreomycetidae</taxon>
        <taxon>Hypocreales</taxon>
        <taxon>Nectriaceae</taxon>
        <taxon>Fusarium</taxon>
        <taxon>Fusarium incarnatum-equiseti species complex</taxon>
    </lineage>
</organism>
<dbReference type="Pfam" id="PF12796">
    <property type="entry name" value="Ank_2"/>
    <property type="match status" value="2"/>
</dbReference>
<evidence type="ECO:0000256" key="2">
    <source>
        <dbReference type="ARBA" id="ARBA00023043"/>
    </source>
</evidence>
<feature type="repeat" description="ANK" evidence="3">
    <location>
        <begin position="42"/>
        <end position="74"/>
    </location>
</feature>
<feature type="repeat" description="ANK" evidence="3">
    <location>
        <begin position="925"/>
        <end position="960"/>
    </location>
</feature>
<evidence type="ECO:0000313" key="5">
    <source>
        <dbReference type="Proteomes" id="UP001152024"/>
    </source>
</evidence>
<dbReference type="SUPFAM" id="SSF48403">
    <property type="entry name" value="Ankyrin repeat"/>
    <property type="match status" value="5"/>
</dbReference>
<dbReference type="InterPro" id="IPR036770">
    <property type="entry name" value="Ankyrin_rpt-contain_sf"/>
</dbReference>
<feature type="repeat" description="ANK" evidence="3">
    <location>
        <begin position="291"/>
        <end position="332"/>
    </location>
</feature>
<accession>A0ABQ8RG32</accession>
<reference evidence="4" key="1">
    <citation type="submission" date="2022-09" db="EMBL/GenBank/DDBJ databases">
        <title>Fusarium specimens isolated from Avocado Roots.</title>
        <authorList>
            <person name="Stajich J."/>
            <person name="Roper C."/>
            <person name="Heimlech-Rivalta G."/>
        </authorList>
    </citation>
    <scope>NUCLEOTIDE SEQUENCE</scope>
    <source>
        <strain evidence="4">CF00095</strain>
    </source>
</reference>
<dbReference type="InterPro" id="IPR002110">
    <property type="entry name" value="Ankyrin_rpt"/>
</dbReference>
<dbReference type="Gene3D" id="1.25.40.20">
    <property type="entry name" value="Ankyrin repeat-containing domain"/>
    <property type="match status" value="7"/>
</dbReference>
<evidence type="ECO:0008006" key="6">
    <source>
        <dbReference type="Google" id="ProtNLM"/>
    </source>
</evidence>
<comment type="caution">
    <text evidence="4">The sequence shown here is derived from an EMBL/GenBank/DDBJ whole genome shotgun (WGS) entry which is preliminary data.</text>
</comment>
<evidence type="ECO:0000256" key="3">
    <source>
        <dbReference type="PROSITE-ProRule" id="PRU00023"/>
    </source>
</evidence>
<protein>
    <recommendedName>
        <fullName evidence="6">Ankyrin</fullName>
    </recommendedName>
</protein>
<dbReference type="EMBL" id="JAOQBH010000006">
    <property type="protein sequence ID" value="KAJ4134786.1"/>
    <property type="molecule type" value="Genomic_DNA"/>
</dbReference>
<dbReference type="PROSITE" id="PS50297">
    <property type="entry name" value="ANK_REP_REGION"/>
    <property type="match status" value="2"/>
</dbReference>
<dbReference type="Pfam" id="PF00023">
    <property type="entry name" value="Ank"/>
    <property type="match status" value="1"/>
</dbReference>
<dbReference type="Proteomes" id="UP001152024">
    <property type="component" value="Unassembled WGS sequence"/>
</dbReference>
<keyword evidence="5" id="KW-1185">Reference proteome</keyword>
<gene>
    <name evidence="4" type="ORF">NW768_004389</name>
</gene>
<sequence>MLPFCKTADKTYALFAAIDAEQSHVVKRLVCEPDFDVNKTFLDQTPLFLAANKCSIEVMEILINAGADARKKCKAGSGASKKENALSTVLIEFVGARCDYLTRQYDNQPLATGLDLANFKHMLNLLIEAGSDLNERDSMGRSAIHSAGNSETLKYLLGAGADPTARLKDGRTVFHCLPQDADEKYLELLVEIQNAGINDREHLKGRTPLLSAIRSQSDLAMPMLRYGSDCTLTDFEGNGPLHYALFNYLDSGLPQRVLDGCPLWPKDVSELPELLEALLEAGSDPKLVNHDGETPLHILTGVSYVMKEDLEYLQEAIQLFLRHGADIDARDAKGQTPLFRLARRSFRSHEEVTTLFGSFIKASANLHVRDTQGRTLLHEAIYHISRAANLDGSITFSYQYLVNAGVSPSMMDFQGNTLCHELILAPGAMRERDLPEVFFTLFEEAGVETNKPNFSGITPLHLTCQMFVGEEYDVNRKTQDCFKWLLKHSSDLNASDIRGLRPIHFAASTDAYTVDRLLRAGVDPFATTQQGMNVLHIASRCKRSNNIGLLLQWMNDLSPEARNTTLNQKDVCQHTPLHYACRSGIIESVRLLLEAGADVNPTFDVSEERHLDEPWLPPILQCAFFRSEHALWKRRSFEIIQSDNENSDPSVNMVDVVRGSNLIAGGYTVEDTKRPFSKAVPELELKTLDPELVMSRFEGIIDALISAGAVVNQIGHDSMPILYRAMLFAADKMDDYATSLLWEISEKLTKVDLPTPTDISIRLTKAHRQAETKVIKDFFLPQAKAATWETVARLLSDRQYFLIEELYKAGADFTTPSNDDRSIMQWFVQLGFHELVESCCLSQELVIQTESGLDILLITACTRSTSNIELMRLLVEKKGVNVNARDHDGLTALHWLAGGQYWWHYAQAIPYLLSKGADLEARSDTGRTPLIHSSAGWGAFRAAAMKVLIDHGADVNTVDDNGVGCLSYAVLNETLVQLLVDHGAEVSPMSILDAVRRRQVVVLRILLSSNELPGIAESWRLTLKDAKQMALDANPLKFKLICEGHPLVIASTMFTSTFEIHEKGESFVPGEMMGVLLAAGISPYDTYMFWAPEMWLPARPTLPMAIATRTWDKKESESEVIINLQMTYHLEEPRLAERVVIHEILSNGLGFYQPLLELPSLDLELRDKSGDTLLLAACRRGLSKAGRENHRLLKQILEKGADPFAVDNYGRNAMHHMLGSRASNDEKLDSIKEFRASISHLVNRADAEGYFALHYGLAALVRGEKRAYSEPEWIDYIISQGANMLATDAFGNNALHYLISGLFGHLCENGVGTKDVFKKFLDMGLDINARNNGGQTPMFFLATTTEHETFEEVLNWVDGLGVDWLAIDEQKRNILHEMAGEPVGLFKAVMKRGADSLAEDMNGRTSLDLAAAHGNEEVLGLFDGDGKE</sequence>
<keyword evidence="1" id="KW-0677">Repeat</keyword>
<evidence type="ECO:0000256" key="1">
    <source>
        <dbReference type="ARBA" id="ARBA00022737"/>
    </source>
</evidence>
<dbReference type="PROSITE" id="PS50088">
    <property type="entry name" value="ANK_REPEAT"/>
    <property type="match status" value="4"/>
</dbReference>
<name>A0ABQ8RG32_FUSEQ</name>
<keyword evidence="2 3" id="KW-0040">ANK repeat</keyword>
<dbReference type="PANTHER" id="PTHR24126">
    <property type="entry name" value="ANKYRIN REPEAT, PH AND SEC7 DOMAIN CONTAINING PROTEIN SECG-RELATED"/>
    <property type="match status" value="1"/>
</dbReference>
<evidence type="ECO:0000313" key="4">
    <source>
        <dbReference type="EMBL" id="KAJ4134786.1"/>
    </source>
</evidence>